<accession>A0A1G2FMQ0</accession>
<evidence type="ECO:0000313" key="2">
    <source>
        <dbReference type="Proteomes" id="UP000177247"/>
    </source>
</evidence>
<organism evidence="1 2">
    <name type="scientific">Candidatus Portnoybacteria bacterium RIFCSPHIGHO2_12_FULL_40_11</name>
    <dbReference type="NCBI Taxonomy" id="1801998"/>
    <lineage>
        <taxon>Bacteria</taxon>
        <taxon>Candidatus Portnoyibacteriota</taxon>
    </lineage>
</organism>
<gene>
    <name evidence="1" type="ORF">A3E90_02715</name>
</gene>
<name>A0A1G2FMQ0_9BACT</name>
<protein>
    <submittedName>
        <fullName evidence="1">Uncharacterized protein</fullName>
    </submittedName>
</protein>
<reference evidence="1 2" key="1">
    <citation type="journal article" date="2016" name="Nat. Commun.">
        <title>Thousands of microbial genomes shed light on interconnected biogeochemical processes in an aquifer system.</title>
        <authorList>
            <person name="Anantharaman K."/>
            <person name="Brown C.T."/>
            <person name="Hug L.A."/>
            <person name="Sharon I."/>
            <person name="Castelle C.J."/>
            <person name="Probst A.J."/>
            <person name="Thomas B.C."/>
            <person name="Singh A."/>
            <person name="Wilkins M.J."/>
            <person name="Karaoz U."/>
            <person name="Brodie E.L."/>
            <person name="Williams K.H."/>
            <person name="Hubbard S.S."/>
            <person name="Banfield J.F."/>
        </authorList>
    </citation>
    <scope>NUCLEOTIDE SEQUENCE [LARGE SCALE GENOMIC DNA]</scope>
</reference>
<proteinExistence type="predicted"/>
<sequence length="133" mass="15827">MVFNFHGSYTEDDKDAFRKAQEEDLAKVCRYLKTDSDLLVNIRFEIFETREEKQKADPNHSISRASARFNEMAIYRVWTPDDNPHFPHEITHLVAHTWAKPYIFTVELDTADNKKIKKDIEMVSTYLCRKVWQ</sequence>
<comment type="caution">
    <text evidence="1">The sequence shown here is derived from an EMBL/GenBank/DDBJ whole genome shotgun (WGS) entry which is preliminary data.</text>
</comment>
<dbReference type="AlphaFoldDB" id="A0A1G2FMQ0"/>
<dbReference type="Proteomes" id="UP000177247">
    <property type="component" value="Unassembled WGS sequence"/>
</dbReference>
<dbReference type="EMBL" id="MHNC01000003">
    <property type="protein sequence ID" value="OGZ39394.1"/>
    <property type="molecule type" value="Genomic_DNA"/>
</dbReference>
<evidence type="ECO:0000313" key="1">
    <source>
        <dbReference type="EMBL" id="OGZ39394.1"/>
    </source>
</evidence>